<evidence type="ECO:0000259" key="5">
    <source>
        <dbReference type="PROSITE" id="PS50111"/>
    </source>
</evidence>
<feature type="transmembrane region" description="Helical" evidence="4">
    <location>
        <begin position="37"/>
        <end position="54"/>
    </location>
</feature>
<feature type="region of interest" description="Disordered" evidence="3">
    <location>
        <begin position="433"/>
        <end position="454"/>
    </location>
</feature>
<gene>
    <name evidence="6" type="ORF">SAMN05660686_02274</name>
</gene>
<dbReference type="GO" id="GO:0016020">
    <property type="term" value="C:membrane"/>
    <property type="evidence" value="ECO:0007669"/>
    <property type="project" value="InterPro"/>
</dbReference>
<feature type="transmembrane region" description="Helical" evidence="4">
    <location>
        <begin position="12"/>
        <end position="31"/>
    </location>
</feature>
<evidence type="ECO:0000313" key="7">
    <source>
        <dbReference type="Proteomes" id="UP000198615"/>
    </source>
</evidence>
<feature type="domain" description="Methyl-accepting transducer" evidence="5">
    <location>
        <begin position="222"/>
        <end position="451"/>
    </location>
</feature>
<dbReference type="InterPro" id="IPR004089">
    <property type="entry name" value="MCPsignal_dom"/>
</dbReference>
<dbReference type="PANTHER" id="PTHR32089">
    <property type="entry name" value="METHYL-ACCEPTING CHEMOTAXIS PROTEIN MCPB"/>
    <property type="match status" value="1"/>
</dbReference>
<name>A0A8G2EYC4_9PROT</name>
<dbReference type="PROSITE" id="PS50111">
    <property type="entry name" value="CHEMOTAXIS_TRANSDUC_2"/>
    <property type="match status" value="1"/>
</dbReference>
<dbReference type="Pfam" id="PF00015">
    <property type="entry name" value="MCPsignal"/>
    <property type="match status" value="1"/>
</dbReference>
<keyword evidence="7" id="KW-1185">Reference proteome</keyword>
<protein>
    <submittedName>
        <fullName evidence="6">Methyl-accepting chemotaxis protein</fullName>
    </submittedName>
</protein>
<feature type="transmembrane region" description="Helical" evidence="4">
    <location>
        <begin position="96"/>
        <end position="121"/>
    </location>
</feature>
<accession>A0A8G2EYC4</accession>
<dbReference type="Proteomes" id="UP000198615">
    <property type="component" value="Unassembled WGS sequence"/>
</dbReference>
<evidence type="ECO:0000256" key="2">
    <source>
        <dbReference type="PROSITE-ProRule" id="PRU00284"/>
    </source>
</evidence>
<dbReference type="PANTHER" id="PTHR32089:SF112">
    <property type="entry name" value="LYSOZYME-LIKE PROTEIN-RELATED"/>
    <property type="match status" value="1"/>
</dbReference>
<evidence type="ECO:0000256" key="1">
    <source>
        <dbReference type="ARBA" id="ARBA00023224"/>
    </source>
</evidence>
<keyword evidence="1 2" id="KW-0807">Transducer</keyword>
<feature type="transmembrane region" description="Helical" evidence="4">
    <location>
        <begin position="66"/>
        <end position="84"/>
    </location>
</feature>
<dbReference type="EMBL" id="FNBW01000006">
    <property type="protein sequence ID" value="SDF76760.1"/>
    <property type="molecule type" value="Genomic_DNA"/>
</dbReference>
<dbReference type="OrthoDB" id="354287at2"/>
<evidence type="ECO:0000256" key="4">
    <source>
        <dbReference type="SAM" id="Phobius"/>
    </source>
</evidence>
<dbReference type="SMART" id="SM00283">
    <property type="entry name" value="MA"/>
    <property type="match status" value="1"/>
</dbReference>
<keyword evidence="4" id="KW-0812">Transmembrane</keyword>
<organism evidence="6 7">
    <name type="scientific">Thalassobaculum litoreum DSM 18839</name>
    <dbReference type="NCBI Taxonomy" id="1123362"/>
    <lineage>
        <taxon>Bacteria</taxon>
        <taxon>Pseudomonadati</taxon>
        <taxon>Pseudomonadota</taxon>
        <taxon>Alphaproteobacteria</taxon>
        <taxon>Rhodospirillales</taxon>
        <taxon>Thalassobaculaceae</taxon>
        <taxon>Thalassobaculum</taxon>
    </lineage>
</organism>
<sequence>MSDILSIRRRATFALSMFILAHVPVVGATAFLLGRDAIWPTLATAVAAAIVVAFARLQPDAPATRYLIAAVMMGIVSMMVALFWGNSWQIDMHMYYFAALAILAPMVCTVSILVAAVVVAVHHLTLSFLLPAAVFPDDASLGRVILHAVIVVIEAGALLWVTHSIQRAFDASTRALKEVELAQAEQARLAEQTRERDRQAATEKTAALVTLSDSLKQTVGGIADTVAAASEELSRTATSLTETTGRVGDHAGTVARDATENQARAQAAADALDRVSQSIARITDQVSLSSRITGEAVQRAADTDRTVAGLAQATDRIGEVLTLIQDIAEQTNLLALNATIEAARAGDAGKGFAVVASEVKNLAGQTAKATETIAGEISSIQAESRGAVEAIRGIGETVGRIDEVARTIADAVGEQEATARELGDEVAAMSQSATQAASGVTEMADQARDGSKAASDVLSASQDLAVNADTLQREITEFCARVRAG</sequence>
<dbReference type="RefSeq" id="WP_093150337.1">
    <property type="nucleotide sequence ID" value="NZ_FNBW01000006.1"/>
</dbReference>
<dbReference type="GO" id="GO:0007165">
    <property type="term" value="P:signal transduction"/>
    <property type="evidence" value="ECO:0007669"/>
    <property type="project" value="UniProtKB-KW"/>
</dbReference>
<dbReference type="Gene3D" id="1.10.287.950">
    <property type="entry name" value="Methyl-accepting chemotaxis protein"/>
    <property type="match status" value="1"/>
</dbReference>
<dbReference type="SUPFAM" id="SSF58104">
    <property type="entry name" value="Methyl-accepting chemotaxis protein (MCP) signaling domain"/>
    <property type="match status" value="1"/>
</dbReference>
<proteinExistence type="predicted"/>
<reference evidence="6 7" key="1">
    <citation type="submission" date="2016-10" db="EMBL/GenBank/DDBJ databases">
        <authorList>
            <person name="Varghese N."/>
            <person name="Submissions S."/>
        </authorList>
    </citation>
    <scope>NUCLEOTIDE SEQUENCE [LARGE SCALE GENOMIC DNA]</scope>
    <source>
        <strain evidence="6 7">DSM 18839</strain>
    </source>
</reference>
<keyword evidence="4" id="KW-1133">Transmembrane helix</keyword>
<keyword evidence="4" id="KW-0472">Membrane</keyword>
<comment type="caution">
    <text evidence="6">The sequence shown here is derived from an EMBL/GenBank/DDBJ whole genome shotgun (WGS) entry which is preliminary data.</text>
</comment>
<feature type="transmembrane region" description="Helical" evidence="4">
    <location>
        <begin position="141"/>
        <end position="161"/>
    </location>
</feature>
<evidence type="ECO:0000313" key="6">
    <source>
        <dbReference type="EMBL" id="SDF76760.1"/>
    </source>
</evidence>
<dbReference type="AlphaFoldDB" id="A0A8G2EYC4"/>
<evidence type="ECO:0000256" key="3">
    <source>
        <dbReference type="SAM" id="MobiDB-lite"/>
    </source>
</evidence>